<reference evidence="3 4" key="1">
    <citation type="submission" date="2022-04" db="EMBL/GenBank/DDBJ databases">
        <authorList>
            <person name="Ye Y.-Q."/>
            <person name="Du Z.-J."/>
        </authorList>
    </citation>
    <scope>NUCLEOTIDE SEQUENCE [LARGE SCALE GENOMIC DNA]</scope>
    <source>
        <strain evidence="3 4">A6E488</strain>
    </source>
</reference>
<evidence type="ECO:0000256" key="1">
    <source>
        <dbReference type="SAM" id="Phobius"/>
    </source>
</evidence>
<dbReference type="SUPFAM" id="SSF103481">
    <property type="entry name" value="Multidrug resistance efflux transporter EmrE"/>
    <property type="match status" value="2"/>
</dbReference>
<organism evidence="3 4">
    <name type="scientific">Microbaculum marinisediminis</name>
    <dbReference type="NCBI Taxonomy" id="2931392"/>
    <lineage>
        <taxon>Bacteria</taxon>
        <taxon>Pseudomonadati</taxon>
        <taxon>Pseudomonadota</taxon>
        <taxon>Alphaproteobacteria</taxon>
        <taxon>Hyphomicrobiales</taxon>
        <taxon>Tepidamorphaceae</taxon>
        <taxon>Microbaculum</taxon>
    </lineage>
</organism>
<dbReference type="PANTHER" id="PTHR22911">
    <property type="entry name" value="ACYL-MALONYL CONDENSING ENZYME-RELATED"/>
    <property type="match status" value="1"/>
</dbReference>
<feature type="transmembrane region" description="Helical" evidence="1">
    <location>
        <begin position="137"/>
        <end position="153"/>
    </location>
</feature>
<comment type="caution">
    <text evidence="3">The sequence shown here is derived from an EMBL/GenBank/DDBJ whole genome shotgun (WGS) entry which is preliminary data.</text>
</comment>
<feature type="domain" description="EamA" evidence="2">
    <location>
        <begin position="21"/>
        <end position="153"/>
    </location>
</feature>
<feature type="domain" description="EamA" evidence="2">
    <location>
        <begin position="164"/>
        <end position="297"/>
    </location>
</feature>
<feature type="transmembrane region" description="Helical" evidence="1">
    <location>
        <begin position="231"/>
        <end position="251"/>
    </location>
</feature>
<proteinExistence type="predicted"/>
<feature type="transmembrane region" description="Helical" evidence="1">
    <location>
        <begin position="159"/>
        <end position="180"/>
    </location>
</feature>
<dbReference type="Proteomes" id="UP001320898">
    <property type="component" value="Unassembled WGS sequence"/>
</dbReference>
<feature type="transmembrane region" description="Helical" evidence="1">
    <location>
        <begin position="58"/>
        <end position="79"/>
    </location>
</feature>
<feature type="transmembrane region" description="Helical" evidence="1">
    <location>
        <begin position="192"/>
        <end position="211"/>
    </location>
</feature>
<dbReference type="GO" id="GO:0016020">
    <property type="term" value="C:membrane"/>
    <property type="evidence" value="ECO:0007669"/>
    <property type="project" value="InterPro"/>
</dbReference>
<dbReference type="RefSeq" id="WP_261613961.1">
    <property type="nucleotide sequence ID" value="NZ_JALIDZ010000001.1"/>
</dbReference>
<gene>
    <name evidence="3" type="ORF">MUB46_00830</name>
</gene>
<evidence type="ECO:0000313" key="4">
    <source>
        <dbReference type="Proteomes" id="UP001320898"/>
    </source>
</evidence>
<dbReference type="InterPro" id="IPR037185">
    <property type="entry name" value="EmrE-like"/>
</dbReference>
<feature type="transmembrane region" description="Helical" evidence="1">
    <location>
        <begin position="284"/>
        <end position="302"/>
    </location>
</feature>
<feature type="transmembrane region" description="Helical" evidence="1">
    <location>
        <begin position="111"/>
        <end position="130"/>
    </location>
</feature>
<accession>A0AAW5QVJ9</accession>
<dbReference type="InterPro" id="IPR000620">
    <property type="entry name" value="EamA_dom"/>
</dbReference>
<feature type="transmembrane region" description="Helical" evidence="1">
    <location>
        <begin position="86"/>
        <end position="105"/>
    </location>
</feature>
<dbReference type="Pfam" id="PF00892">
    <property type="entry name" value="EamA"/>
    <property type="match status" value="2"/>
</dbReference>
<sequence length="320" mass="33433">MSIPSARPAGESVIGEREVVAGVLLMLLAATLQPMQDAIMKYLGGAVPAVQVAWARMVFQMLFTLPFVLIGPGIAGLLPRPYGLQILRGLFIGCTNVAFVSAIIVMPLADAIALVFVAPLVVTALSALVLGETVGPRRWTAVVIGLAGAVIIIRPGSGLFGLVALLPITAAISYACYLIVTRRLKTSAPAISTHFFTAVVSAVAISIPLAIGMVTGLPLITPVAPSPGEWGLLAVVGLISTVSHFLIILAYNRAPASTLAPMTYFEIVGATILGYLVFGDFPDFWTWVGVAVIVSSGLYVVFRARRKQAQVPISGTDAGL</sequence>
<name>A0AAW5QVJ9_9HYPH</name>
<evidence type="ECO:0000313" key="3">
    <source>
        <dbReference type="EMBL" id="MCT8970393.1"/>
    </source>
</evidence>
<keyword evidence="1" id="KW-1133">Transmembrane helix</keyword>
<protein>
    <submittedName>
        <fullName evidence="3">DMT family transporter</fullName>
    </submittedName>
</protein>
<dbReference type="PANTHER" id="PTHR22911:SF103">
    <property type="entry name" value="BLR2811 PROTEIN"/>
    <property type="match status" value="1"/>
</dbReference>
<dbReference type="EMBL" id="JALIDZ010000001">
    <property type="protein sequence ID" value="MCT8970393.1"/>
    <property type="molecule type" value="Genomic_DNA"/>
</dbReference>
<dbReference type="Gene3D" id="1.10.3730.20">
    <property type="match status" value="1"/>
</dbReference>
<evidence type="ECO:0000259" key="2">
    <source>
        <dbReference type="Pfam" id="PF00892"/>
    </source>
</evidence>
<keyword evidence="1" id="KW-0812">Transmembrane</keyword>
<feature type="transmembrane region" description="Helical" evidence="1">
    <location>
        <begin position="258"/>
        <end position="278"/>
    </location>
</feature>
<keyword evidence="1" id="KW-0472">Membrane</keyword>
<dbReference type="AlphaFoldDB" id="A0AAW5QVJ9"/>
<keyword evidence="4" id="KW-1185">Reference proteome</keyword>